<evidence type="ECO:0000256" key="1">
    <source>
        <dbReference type="SAM" id="MobiDB-lite"/>
    </source>
</evidence>
<protein>
    <submittedName>
        <fullName evidence="2">Uncharacterized protein</fullName>
    </submittedName>
</protein>
<evidence type="ECO:0000313" key="3">
    <source>
        <dbReference type="Proteomes" id="UP000720189"/>
    </source>
</evidence>
<sequence length="163" mass="18286">MSQPAPRRRGRPRKTESKEARVARERALQRVRSQRYYERQHQQAVQPSLPPAELHQIEFVHYHHALSQQSPAASSTDPSTGFHLESQLHIPIPDEDPLPVESTLIDHEPSGVEVDSVEGPCDLPSVEDDDPHTSNTTPQSRQVLEEQTTHFSLGTQSIPHSAS</sequence>
<dbReference type="RefSeq" id="XP_046044104.1">
    <property type="nucleotide sequence ID" value="XM_046200756.1"/>
</dbReference>
<accession>A0A9P9JYS1</accession>
<reference evidence="2" key="1">
    <citation type="journal article" date="2021" name="Nat. Commun.">
        <title>Genetic determinants of endophytism in the Arabidopsis root mycobiome.</title>
        <authorList>
            <person name="Mesny F."/>
            <person name="Miyauchi S."/>
            <person name="Thiergart T."/>
            <person name="Pickel B."/>
            <person name="Atanasova L."/>
            <person name="Karlsson M."/>
            <person name="Huettel B."/>
            <person name="Barry K.W."/>
            <person name="Haridas S."/>
            <person name="Chen C."/>
            <person name="Bauer D."/>
            <person name="Andreopoulos W."/>
            <person name="Pangilinan J."/>
            <person name="LaButti K."/>
            <person name="Riley R."/>
            <person name="Lipzen A."/>
            <person name="Clum A."/>
            <person name="Drula E."/>
            <person name="Henrissat B."/>
            <person name="Kohler A."/>
            <person name="Grigoriev I.V."/>
            <person name="Martin F.M."/>
            <person name="Hacquard S."/>
        </authorList>
    </citation>
    <scope>NUCLEOTIDE SEQUENCE</scope>
    <source>
        <strain evidence="2">MPI-CAGE-AT-0023</strain>
    </source>
</reference>
<feature type="compositionally biased region" description="Polar residues" evidence="1">
    <location>
        <begin position="133"/>
        <end position="142"/>
    </location>
</feature>
<gene>
    <name evidence="2" type="ORF">BKA55DRAFT_709218</name>
</gene>
<evidence type="ECO:0000313" key="2">
    <source>
        <dbReference type="EMBL" id="KAH7233759.1"/>
    </source>
</evidence>
<comment type="caution">
    <text evidence="2">The sequence shown here is derived from an EMBL/GenBank/DDBJ whole genome shotgun (WGS) entry which is preliminary data.</text>
</comment>
<dbReference type="Proteomes" id="UP000720189">
    <property type="component" value="Unassembled WGS sequence"/>
</dbReference>
<feature type="compositionally biased region" description="Basic residues" evidence="1">
    <location>
        <begin position="1"/>
        <end position="12"/>
    </location>
</feature>
<name>A0A9P9JYS1_FUSRE</name>
<dbReference type="EMBL" id="JAGMUX010000018">
    <property type="protein sequence ID" value="KAH7233759.1"/>
    <property type="molecule type" value="Genomic_DNA"/>
</dbReference>
<dbReference type="OrthoDB" id="5369347at2759"/>
<keyword evidence="3" id="KW-1185">Reference proteome</keyword>
<feature type="region of interest" description="Disordered" evidence="1">
    <location>
        <begin position="65"/>
        <end position="163"/>
    </location>
</feature>
<dbReference type="GeneID" id="70230710"/>
<feature type="compositionally biased region" description="Polar residues" evidence="1">
    <location>
        <begin position="66"/>
        <end position="79"/>
    </location>
</feature>
<feature type="compositionally biased region" description="Polar residues" evidence="1">
    <location>
        <begin position="149"/>
        <end position="163"/>
    </location>
</feature>
<proteinExistence type="predicted"/>
<dbReference type="AlphaFoldDB" id="A0A9P9JYS1"/>
<feature type="compositionally biased region" description="Basic and acidic residues" evidence="1">
    <location>
        <begin position="13"/>
        <end position="28"/>
    </location>
</feature>
<feature type="region of interest" description="Disordered" evidence="1">
    <location>
        <begin position="1"/>
        <end position="52"/>
    </location>
</feature>
<organism evidence="2 3">
    <name type="scientific">Fusarium redolens</name>
    <dbReference type="NCBI Taxonomy" id="48865"/>
    <lineage>
        <taxon>Eukaryota</taxon>
        <taxon>Fungi</taxon>
        <taxon>Dikarya</taxon>
        <taxon>Ascomycota</taxon>
        <taxon>Pezizomycotina</taxon>
        <taxon>Sordariomycetes</taxon>
        <taxon>Hypocreomycetidae</taxon>
        <taxon>Hypocreales</taxon>
        <taxon>Nectriaceae</taxon>
        <taxon>Fusarium</taxon>
        <taxon>Fusarium redolens species complex</taxon>
    </lineage>
</organism>